<proteinExistence type="predicted"/>
<organism evidence="1">
    <name type="scientific">Grammatophora oceanica</name>
    <dbReference type="NCBI Taxonomy" id="210454"/>
    <lineage>
        <taxon>Eukaryota</taxon>
        <taxon>Sar</taxon>
        <taxon>Stramenopiles</taxon>
        <taxon>Ochrophyta</taxon>
        <taxon>Bacillariophyta</taxon>
        <taxon>Fragilariophyceae</taxon>
        <taxon>Fragilariophycidae</taxon>
        <taxon>Rhabdonematales</taxon>
        <taxon>Grammatophoraceae</taxon>
        <taxon>Grammatophora</taxon>
    </lineage>
</organism>
<accession>A0A7S1VX97</accession>
<dbReference type="EMBL" id="HBGK01053198">
    <property type="protein sequence ID" value="CAD9312274.1"/>
    <property type="molecule type" value="Transcribed_RNA"/>
</dbReference>
<reference evidence="1" key="1">
    <citation type="submission" date="2021-01" db="EMBL/GenBank/DDBJ databases">
        <authorList>
            <person name="Corre E."/>
            <person name="Pelletier E."/>
            <person name="Niang G."/>
            <person name="Scheremetjew M."/>
            <person name="Finn R."/>
            <person name="Kale V."/>
            <person name="Holt S."/>
            <person name="Cochrane G."/>
            <person name="Meng A."/>
            <person name="Brown T."/>
            <person name="Cohen L."/>
        </authorList>
    </citation>
    <scope>NUCLEOTIDE SEQUENCE</scope>
    <source>
        <strain evidence="1">CCMP 410</strain>
    </source>
</reference>
<gene>
    <name evidence="1" type="ORF">GOCE00092_LOCUS28012</name>
</gene>
<evidence type="ECO:0000313" key="1">
    <source>
        <dbReference type="EMBL" id="CAD9312274.1"/>
    </source>
</evidence>
<protein>
    <submittedName>
        <fullName evidence="1">Uncharacterized protein</fullName>
    </submittedName>
</protein>
<sequence length="132" mass="15044">MPQPPRTANEELSFRKGLDGMTILYMHPQTNVFQVTKLPSNEPISGHNRMPYLERGWIFAENCWSAVVKDLGGAVFDLGKLKDNEDDDIPIGSMSDLQQLCRKNNTPHFPLLPDFFKLANENQHLFQSKARS</sequence>
<dbReference type="AlphaFoldDB" id="A0A7S1VX97"/>
<name>A0A7S1VX97_9STRA</name>